<dbReference type="Pfam" id="PF04326">
    <property type="entry name" value="SLFN_AlbA_2"/>
    <property type="match status" value="1"/>
</dbReference>
<gene>
    <name evidence="2" type="ORF">SAMN02745244_02964</name>
</gene>
<dbReference type="RefSeq" id="WP_073189688.1">
    <property type="nucleotide sequence ID" value="NZ_FQZG01000066.1"/>
</dbReference>
<sequence length="87" mass="9085">MKSAADGAPTLGPTLCAFANMPEGRTIILGLDEAAGFVPVDVTRVAALEQAVSDQARTSVVPSLRCEFQTFRVSGKPVLVVEVAGPW</sequence>
<dbReference type="Gene3D" id="3.30.950.30">
    <property type="entry name" value="Schlafen, AAA domain"/>
    <property type="match status" value="1"/>
</dbReference>
<protein>
    <submittedName>
        <fullName evidence="2">Putative DNA-binding domain-containing protein</fullName>
    </submittedName>
</protein>
<evidence type="ECO:0000313" key="3">
    <source>
        <dbReference type="Proteomes" id="UP000184512"/>
    </source>
</evidence>
<keyword evidence="2" id="KW-0238">DNA-binding</keyword>
<proteinExistence type="predicted"/>
<dbReference type="EMBL" id="FQZG01000066">
    <property type="protein sequence ID" value="SHJ65192.1"/>
    <property type="molecule type" value="Genomic_DNA"/>
</dbReference>
<feature type="domain" description="Schlafen AlbA-2" evidence="1">
    <location>
        <begin position="11"/>
        <end position="83"/>
    </location>
</feature>
<accession>A0A1M6L255</accession>
<dbReference type="AlphaFoldDB" id="A0A1M6L255"/>
<name>A0A1M6L255_9ACTN</name>
<organism evidence="2 3">
    <name type="scientific">Tessaracoccus bendigoensis DSM 12906</name>
    <dbReference type="NCBI Taxonomy" id="1123357"/>
    <lineage>
        <taxon>Bacteria</taxon>
        <taxon>Bacillati</taxon>
        <taxon>Actinomycetota</taxon>
        <taxon>Actinomycetes</taxon>
        <taxon>Propionibacteriales</taxon>
        <taxon>Propionibacteriaceae</taxon>
        <taxon>Tessaracoccus</taxon>
    </lineage>
</organism>
<dbReference type="STRING" id="1123357.SAMN02745244_02964"/>
<dbReference type="GO" id="GO:0003677">
    <property type="term" value="F:DNA binding"/>
    <property type="evidence" value="ECO:0007669"/>
    <property type="project" value="UniProtKB-KW"/>
</dbReference>
<keyword evidence="3" id="KW-1185">Reference proteome</keyword>
<dbReference type="InterPro" id="IPR007421">
    <property type="entry name" value="Schlafen_AlbA_2_dom"/>
</dbReference>
<evidence type="ECO:0000259" key="1">
    <source>
        <dbReference type="Pfam" id="PF04326"/>
    </source>
</evidence>
<dbReference type="InterPro" id="IPR038461">
    <property type="entry name" value="Schlafen_AlbA_2_dom_sf"/>
</dbReference>
<evidence type="ECO:0000313" key="2">
    <source>
        <dbReference type="EMBL" id="SHJ65192.1"/>
    </source>
</evidence>
<reference evidence="2 3" key="1">
    <citation type="submission" date="2016-11" db="EMBL/GenBank/DDBJ databases">
        <authorList>
            <person name="Jaros S."/>
            <person name="Januszkiewicz K."/>
            <person name="Wedrychowicz H."/>
        </authorList>
    </citation>
    <scope>NUCLEOTIDE SEQUENCE [LARGE SCALE GENOMIC DNA]</scope>
    <source>
        <strain evidence="2 3">DSM 12906</strain>
    </source>
</reference>
<dbReference type="Proteomes" id="UP000184512">
    <property type="component" value="Unassembled WGS sequence"/>
</dbReference>